<feature type="compositionally biased region" description="Acidic residues" evidence="1">
    <location>
        <begin position="146"/>
        <end position="167"/>
    </location>
</feature>
<proteinExistence type="predicted"/>
<dbReference type="RefSeq" id="XP_004366374.1">
    <property type="nucleotide sequence ID" value="XM_004366317.1"/>
</dbReference>
<dbReference type="EMBL" id="GL883018">
    <property type="protein sequence ID" value="EGG18470.1"/>
    <property type="molecule type" value="Genomic_DNA"/>
</dbReference>
<protein>
    <submittedName>
        <fullName evidence="2">Uncharacterized protein</fullName>
    </submittedName>
</protein>
<dbReference type="Proteomes" id="UP000007797">
    <property type="component" value="Unassembled WGS sequence"/>
</dbReference>
<dbReference type="GeneID" id="14870524"/>
<gene>
    <name evidence="2" type="ORF">DFA_03964</name>
</gene>
<dbReference type="AlphaFoldDB" id="F4Q0W9"/>
<dbReference type="KEGG" id="dfa:DFA_03964"/>
<name>F4Q0W9_CACFS</name>
<evidence type="ECO:0000256" key="1">
    <source>
        <dbReference type="SAM" id="MobiDB-lite"/>
    </source>
</evidence>
<evidence type="ECO:0000313" key="3">
    <source>
        <dbReference type="Proteomes" id="UP000007797"/>
    </source>
</evidence>
<reference evidence="3" key="1">
    <citation type="journal article" date="2011" name="Genome Res.">
        <title>Phylogeny-wide analysis of social amoeba genomes highlights ancient origins for complex intercellular communication.</title>
        <authorList>
            <person name="Heidel A.J."/>
            <person name="Lawal H.M."/>
            <person name="Felder M."/>
            <person name="Schilde C."/>
            <person name="Helps N.R."/>
            <person name="Tunggal B."/>
            <person name="Rivero F."/>
            <person name="John U."/>
            <person name="Schleicher M."/>
            <person name="Eichinger L."/>
            <person name="Platzer M."/>
            <person name="Noegel A.A."/>
            <person name="Schaap P."/>
            <person name="Gloeckner G."/>
        </authorList>
    </citation>
    <scope>NUCLEOTIDE SEQUENCE [LARGE SCALE GENOMIC DNA]</scope>
    <source>
        <strain evidence="3">SH3</strain>
    </source>
</reference>
<feature type="region of interest" description="Disordered" evidence="1">
    <location>
        <begin position="88"/>
        <end position="180"/>
    </location>
</feature>
<sequence>MTTIYFNPNTKIILNPRSNVTIAGGAQVVLPLPPKFEGPSKIVTLSDGTTIVRDLNEIRVNGPKGKTGYVNSLPAYTVGCHGRTQYRSPEGSYEWLPDGTTTTPSTNNNNNDFLKKPIQQRQQRKESTIKQPTDNYSLLRRPQQQQEEDVEQKEEDYVGEESGELDYTESTPQPEEVSIPKPTTEFEEFPRLGNKSIKHKGLTVKLGYDLSFFGNDPVYNERTLELDNGILKWNSGSKGQVALGSWCFAKRAEPQTYKLNVAHPGSYRKFCRNNEHHIAERADKRVNKTYGIQLHVDPNNCQPGDTNLCCEKKEIAYYFFFCNAHQRDTWLEKINSLLPPIHPEQRFEHPAIIAQKARLAEARAFQDEKRKERLQKMSNAMAHPHLLARIIADSKLQKDSLLRAAYISSATKLSNALKVAECQVMNLIDFDRLLDTLYEGAIIPPINNNNNTSEQTTLI</sequence>
<organism evidence="2 3">
    <name type="scientific">Cavenderia fasciculata</name>
    <name type="common">Slime mold</name>
    <name type="synonym">Dictyostelium fasciculatum</name>
    <dbReference type="NCBI Taxonomy" id="261658"/>
    <lineage>
        <taxon>Eukaryota</taxon>
        <taxon>Amoebozoa</taxon>
        <taxon>Evosea</taxon>
        <taxon>Eumycetozoa</taxon>
        <taxon>Dictyostelia</taxon>
        <taxon>Acytosteliales</taxon>
        <taxon>Cavenderiaceae</taxon>
        <taxon>Cavenderia</taxon>
    </lineage>
</organism>
<accession>F4Q0W9</accession>
<feature type="compositionally biased region" description="Low complexity" evidence="1">
    <location>
        <begin position="100"/>
        <end position="111"/>
    </location>
</feature>
<keyword evidence="3" id="KW-1185">Reference proteome</keyword>
<evidence type="ECO:0000313" key="2">
    <source>
        <dbReference type="EMBL" id="EGG18470.1"/>
    </source>
</evidence>